<dbReference type="AlphaFoldDB" id="A0AAW9A5Z9"/>
<evidence type="ECO:0000256" key="1">
    <source>
        <dbReference type="SAM" id="Phobius"/>
    </source>
</evidence>
<keyword evidence="3" id="KW-1185">Reference proteome</keyword>
<evidence type="ECO:0008006" key="4">
    <source>
        <dbReference type="Google" id="ProtNLM"/>
    </source>
</evidence>
<name>A0AAW9A5Z9_9BACL</name>
<evidence type="ECO:0000313" key="3">
    <source>
        <dbReference type="Proteomes" id="UP001271648"/>
    </source>
</evidence>
<feature type="transmembrane region" description="Helical" evidence="1">
    <location>
        <begin position="193"/>
        <end position="216"/>
    </location>
</feature>
<dbReference type="Proteomes" id="UP001271648">
    <property type="component" value="Unassembled WGS sequence"/>
</dbReference>
<comment type="caution">
    <text evidence="2">The sequence shown here is derived from an EMBL/GenBank/DDBJ whole genome shotgun (WGS) entry which is preliminary data.</text>
</comment>
<feature type="transmembrane region" description="Helical" evidence="1">
    <location>
        <begin position="157"/>
        <end position="181"/>
    </location>
</feature>
<keyword evidence="1" id="KW-1133">Transmembrane helix</keyword>
<keyword evidence="1" id="KW-0472">Membrane</keyword>
<reference evidence="2 3" key="1">
    <citation type="submission" date="2023-06" db="EMBL/GenBank/DDBJ databases">
        <title>Sporosarcina sp. nov., isolated from Korean traditional fermented seafood 'Jeotgal'.</title>
        <authorList>
            <person name="Yang A.I."/>
            <person name="Shin N.-R."/>
        </authorList>
    </citation>
    <scope>NUCLEOTIDE SEQUENCE [LARGE SCALE GENOMIC DNA]</scope>
    <source>
        <strain evidence="2 3">KCTC43456</strain>
    </source>
</reference>
<proteinExistence type="predicted"/>
<accession>A0AAW9A5Z9</accession>
<feature type="transmembrane region" description="Helical" evidence="1">
    <location>
        <begin position="115"/>
        <end position="137"/>
    </location>
</feature>
<sequence>MFYEYRFWHYLTRSDELASNLQTGKMRNFTRRLIIVLVTGIILFSLRNIWGMNTETLTSLMVSMTTTDYIIARFASLAGTIIWSLLYIGFHIFGVALILSWITKIPYSRLVPLQVLITGILLMEKAIIFMVFAIKGVTVNLSFLSFGPLAATVMESWYLILFLNQLTITSALIISLQFRFITGYLQHENRRAYLWMLVGLHTAMALITASVAFIPFNSMLNSVFGGGF</sequence>
<gene>
    <name evidence="2" type="ORF">QTL97_05365</name>
</gene>
<dbReference type="EMBL" id="JAUBDJ010000002">
    <property type="protein sequence ID" value="MDW0116354.1"/>
    <property type="molecule type" value="Genomic_DNA"/>
</dbReference>
<feature type="transmembrane region" description="Helical" evidence="1">
    <location>
        <begin position="33"/>
        <end position="50"/>
    </location>
</feature>
<organism evidence="2 3">
    <name type="scientific">Sporosarcina thermotolerans</name>
    <dbReference type="NCBI Taxonomy" id="633404"/>
    <lineage>
        <taxon>Bacteria</taxon>
        <taxon>Bacillati</taxon>
        <taxon>Bacillota</taxon>
        <taxon>Bacilli</taxon>
        <taxon>Bacillales</taxon>
        <taxon>Caryophanaceae</taxon>
        <taxon>Sporosarcina</taxon>
    </lineage>
</organism>
<dbReference type="RefSeq" id="WP_283733037.1">
    <property type="nucleotide sequence ID" value="NZ_CP125968.1"/>
</dbReference>
<protein>
    <recommendedName>
        <fullName evidence="4">Yip1 domain-containing protein</fullName>
    </recommendedName>
</protein>
<feature type="transmembrane region" description="Helical" evidence="1">
    <location>
        <begin position="70"/>
        <end position="103"/>
    </location>
</feature>
<keyword evidence="1" id="KW-0812">Transmembrane</keyword>
<evidence type="ECO:0000313" key="2">
    <source>
        <dbReference type="EMBL" id="MDW0116354.1"/>
    </source>
</evidence>